<proteinExistence type="predicted"/>
<evidence type="ECO:0000256" key="2">
    <source>
        <dbReference type="SAM" id="SignalP"/>
    </source>
</evidence>
<keyword evidence="1" id="KW-0812">Transmembrane</keyword>
<dbReference type="PhylomeDB" id="A0A060RQE6"/>
<dbReference type="Pfam" id="PF02009">
    <property type="entry name" value="RIFIN"/>
    <property type="match status" value="1"/>
</dbReference>
<keyword evidence="4" id="KW-1185">Reference proteome</keyword>
<gene>
    <name evidence="3" type="primary">RIF</name>
    <name evidence="3" type="ORF">PRCDC_0025600</name>
</gene>
<evidence type="ECO:0000313" key="4">
    <source>
        <dbReference type="Proteomes" id="UP000027581"/>
    </source>
</evidence>
<name>A0A060RQE6_PLARE</name>
<keyword evidence="2" id="KW-0732">Signal</keyword>
<feature type="chain" id="PRO_5001586659" evidence="2">
    <location>
        <begin position="22"/>
        <end position="378"/>
    </location>
</feature>
<sequence length="378" mass="42114">MKVHYINILLVSLPLNILLLSSKINVQRNHNITTYHTQKIPTTRLLCECDLYMPSYDNYPQMKEIMENFNKQTQQRFQEYDDRMVEKRKQCKDRCDKDIQKIILKDKLEKELTETFSTLHTDIQSDAIPTCVCEKSMTDKVEKTCLRCGGVFGGGVAPSVGLLGGIGEAAMSVWKVAALKTAAKYAMSEGLAFGKVAGDIQGKKVVIFSLEQLGIKELYPDLLKLIGTKIPYYDVTEIAGAIITKKGQLCSAGTLSSANGPMCSNFNVRFGLYSAKGSPIAPPDDIYIPQKVGEVVGKAIKSAKAVAKNTTKGVNDIITRQQTSEIAATYGSWQTAITTSIIAIVVIVLIMIIFYLVLRYRRKKKMKKKLQYIKLLEE</sequence>
<reference evidence="3" key="2">
    <citation type="submission" date="2014-05" db="EMBL/GenBank/DDBJ databases">
        <title>The genome sequences of chimpanzee malaria parasites reveal the path to human adaptation.</title>
        <authorList>
            <person name="Otto T.D."/>
            <person name="Rayner J.C."/>
            <person name="Boehme U."/>
            <person name="Pain A."/>
            <person name="Spottiswoode N."/>
            <person name="Sanders M."/>
            <person name="Quail M."/>
            <person name="Ollomo B."/>
            <person name="Renaud F."/>
            <person name="Thomas A.W."/>
            <person name="Prugnolle F."/>
            <person name="Conway D.J."/>
            <person name="Newbold C."/>
            <person name="Berriman M."/>
        </authorList>
    </citation>
    <scope>NUCLEOTIDE SEQUENCE [LARGE SCALE GENOMIC DNA]</scope>
    <source>
        <strain evidence="3">CDC</strain>
    </source>
</reference>
<dbReference type="AlphaFoldDB" id="A0A060RQE6"/>
<keyword evidence="1" id="KW-1133">Transmembrane helix</keyword>
<feature type="transmembrane region" description="Helical" evidence="1">
    <location>
        <begin position="336"/>
        <end position="358"/>
    </location>
</feature>
<dbReference type="InterPro" id="IPR006373">
    <property type="entry name" value="VSA_Rifin"/>
</dbReference>
<dbReference type="NCBIfam" id="TIGR01477">
    <property type="entry name" value="RIFIN"/>
    <property type="match status" value="1"/>
</dbReference>
<protein>
    <submittedName>
        <fullName evidence="3">Rifin</fullName>
    </submittedName>
</protein>
<dbReference type="Proteomes" id="UP000027581">
    <property type="component" value="Unassembled WGS sequence"/>
</dbReference>
<organism evidence="3 4">
    <name type="scientific">Plasmodium reichenowi</name>
    <dbReference type="NCBI Taxonomy" id="5854"/>
    <lineage>
        <taxon>Eukaryota</taxon>
        <taxon>Sar</taxon>
        <taxon>Alveolata</taxon>
        <taxon>Apicomplexa</taxon>
        <taxon>Aconoidasida</taxon>
        <taxon>Haemosporida</taxon>
        <taxon>Plasmodiidae</taxon>
        <taxon>Plasmodium</taxon>
        <taxon>Plasmodium (Laverania)</taxon>
    </lineage>
</organism>
<evidence type="ECO:0000256" key="1">
    <source>
        <dbReference type="SAM" id="Phobius"/>
    </source>
</evidence>
<feature type="signal peptide" evidence="2">
    <location>
        <begin position="1"/>
        <end position="21"/>
    </location>
</feature>
<dbReference type="EMBL" id="HG810448">
    <property type="protein sequence ID" value="CDO61619.1"/>
    <property type="molecule type" value="Genomic_DNA"/>
</dbReference>
<reference evidence="3" key="1">
    <citation type="submission" date="2014-01" db="EMBL/GenBank/DDBJ databases">
        <authorList>
            <person name="Aslett M."/>
        </authorList>
    </citation>
    <scope>NUCLEOTIDE SEQUENCE</scope>
    <source>
        <strain evidence="3">CDC</strain>
    </source>
</reference>
<dbReference type="VEuPathDB" id="PlasmoDB:PRG01_0400700"/>
<accession>A0A060RQE6</accession>
<evidence type="ECO:0000313" key="3">
    <source>
        <dbReference type="EMBL" id="CDO61619.1"/>
    </source>
</evidence>
<dbReference type="VEuPathDB" id="PlasmoDB:PRCDC_0025600"/>
<keyword evidence="1" id="KW-0472">Membrane</keyword>